<comment type="similarity">
    <text evidence="2">Belongs to the PA-phosphatase related phosphoesterase family.</text>
</comment>
<accession>A0ABR3JF83</accession>
<evidence type="ECO:0000256" key="6">
    <source>
        <dbReference type="SAM" id="Phobius"/>
    </source>
</evidence>
<feature type="transmembrane region" description="Helical" evidence="6">
    <location>
        <begin position="170"/>
        <end position="189"/>
    </location>
</feature>
<evidence type="ECO:0000256" key="4">
    <source>
        <dbReference type="ARBA" id="ARBA00022989"/>
    </source>
</evidence>
<keyword evidence="5 6" id="KW-0472">Membrane</keyword>
<dbReference type="Gene3D" id="1.20.144.10">
    <property type="entry name" value="Phosphatidic acid phosphatase type 2/haloperoxidase"/>
    <property type="match status" value="1"/>
</dbReference>
<dbReference type="EMBL" id="JASNQZ010000008">
    <property type="protein sequence ID" value="KAL0953861.1"/>
    <property type="molecule type" value="Genomic_DNA"/>
</dbReference>
<feature type="transmembrane region" description="Helical" evidence="6">
    <location>
        <begin position="131"/>
        <end position="149"/>
    </location>
</feature>
<evidence type="ECO:0000259" key="7">
    <source>
        <dbReference type="SMART" id="SM00014"/>
    </source>
</evidence>
<keyword evidence="3 6" id="KW-0812">Transmembrane</keyword>
<dbReference type="Proteomes" id="UP001556367">
    <property type="component" value="Unassembled WGS sequence"/>
</dbReference>
<proteinExistence type="inferred from homology"/>
<keyword evidence="4 6" id="KW-1133">Transmembrane helix</keyword>
<dbReference type="CDD" id="cd03390">
    <property type="entry name" value="PAP2_containing_1_like"/>
    <property type="match status" value="1"/>
</dbReference>
<dbReference type="PANTHER" id="PTHR10165:SF35">
    <property type="entry name" value="RE23632P"/>
    <property type="match status" value="1"/>
</dbReference>
<dbReference type="InterPro" id="IPR036938">
    <property type="entry name" value="PAP2/HPO_sf"/>
</dbReference>
<dbReference type="SMART" id="SM00014">
    <property type="entry name" value="acidPPc"/>
    <property type="match status" value="1"/>
</dbReference>
<sequence>AVVGTIWALSFVASNIPPFERDFSHKDPTIKHQHKHSQISSNLNNFIAFFVPISIVAGVGIYRKSLIHVHHGLVAIAAARGFARLVTEFFKNFVGRLRPDFLSRCKWDKKLHECTGKIDKILDGRQSFPSGHVSAAFAGMTILSLWLAGQTGVWHFHSTSKSSTFNASRLARLALTVLPLFWATYVAITRLQDYRHHVEDVLAGGLVGIVSAIIFYRIFWQSPSEMADSEPRLLYTNDQTRPSRERFELARFEVDDTESV</sequence>
<evidence type="ECO:0000256" key="5">
    <source>
        <dbReference type="ARBA" id="ARBA00023136"/>
    </source>
</evidence>
<feature type="transmembrane region" description="Helical" evidence="6">
    <location>
        <begin position="43"/>
        <end position="62"/>
    </location>
</feature>
<protein>
    <recommendedName>
        <fullName evidence="7">Phosphatidic acid phosphatase type 2/haloperoxidase domain-containing protein</fullName>
    </recommendedName>
</protein>
<evidence type="ECO:0000256" key="1">
    <source>
        <dbReference type="ARBA" id="ARBA00004141"/>
    </source>
</evidence>
<comment type="subcellular location">
    <subcellularLocation>
        <location evidence="1">Membrane</location>
        <topology evidence="1">Multi-pass membrane protein</topology>
    </subcellularLocation>
</comment>
<comment type="caution">
    <text evidence="8">The sequence shown here is derived from an EMBL/GenBank/DDBJ whole genome shotgun (WGS) entry which is preliminary data.</text>
</comment>
<dbReference type="SUPFAM" id="SSF48317">
    <property type="entry name" value="Acid phosphatase/Vanadium-dependent haloperoxidase"/>
    <property type="match status" value="1"/>
</dbReference>
<evidence type="ECO:0000256" key="2">
    <source>
        <dbReference type="ARBA" id="ARBA00008816"/>
    </source>
</evidence>
<dbReference type="InterPro" id="IPR000326">
    <property type="entry name" value="PAP2/HPO"/>
</dbReference>
<evidence type="ECO:0000313" key="8">
    <source>
        <dbReference type="EMBL" id="KAL0953861.1"/>
    </source>
</evidence>
<organism evidence="8 9">
    <name type="scientific">Hohenbuehelia grisea</name>
    <dbReference type="NCBI Taxonomy" id="104357"/>
    <lineage>
        <taxon>Eukaryota</taxon>
        <taxon>Fungi</taxon>
        <taxon>Dikarya</taxon>
        <taxon>Basidiomycota</taxon>
        <taxon>Agaricomycotina</taxon>
        <taxon>Agaricomycetes</taxon>
        <taxon>Agaricomycetidae</taxon>
        <taxon>Agaricales</taxon>
        <taxon>Pleurotineae</taxon>
        <taxon>Pleurotaceae</taxon>
        <taxon>Hohenbuehelia</taxon>
    </lineage>
</organism>
<gene>
    <name evidence="8" type="ORF">HGRIS_005036</name>
</gene>
<dbReference type="Pfam" id="PF01569">
    <property type="entry name" value="PAP2"/>
    <property type="match status" value="1"/>
</dbReference>
<feature type="non-terminal residue" evidence="8">
    <location>
        <position position="1"/>
    </location>
</feature>
<evidence type="ECO:0000313" key="9">
    <source>
        <dbReference type="Proteomes" id="UP001556367"/>
    </source>
</evidence>
<name>A0ABR3JF83_9AGAR</name>
<feature type="transmembrane region" description="Helical" evidence="6">
    <location>
        <begin position="201"/>
        <end position="219"/>
    </location>
</feature>
<keyword evidence="9" id="KW-1185">Reference proteome</keyword>
<evidence type="ECO:0000256" key="3">
    <source>
        <dbReference type="ARBA" id="ARBA00022692"/>
    </source>
</evidence>
<dbReference type="PANTHER" id="PTHR10165">
    <property type="entry name" value="LIPID PHOSPHATE PHOSPHATASE"/>
    <property type="match status" value="1"/>
</dbReference>
<feature type="domain" description="Phosphatidic acid phosphatase type 2/haloperoxidase" evidence="7">
    <location>
        <begin position="71"/>
        <end position="216"/>
    </location>
</feature>
<dbReference type="InterPro" id="IPR043216">
    <property type="entry name" value="PAP-like"/>
</dbReference>
<reference evidence="9" key="1">
    <citation type="submission" date="2024-06" db="EMBL/GenBank/DDBJ databases">
        <title>Multi-omics analyses provide insights into the biosynthesis of the anticancer antibiotic pleurotin in Hohenbuehelia grisea.</title>
        <authorList>
            <person name="Weaver J.A."/>
            <person name="Alberti F."/>
        </authorList>
    </citation>
    <scope>NUCLEOTIDE SEQUENCE [LARGE SCALE GENOMIC DNA]</scope>
    <source>
        <strain evidence="9">T-177</strain>
    </source>
</reference>